<name>A0A3N1HKJ7_9ACTN</name>
<dbReference type="GO" id="GO:0016874">
    <property type="term" value="F:ligase activity"/>
    <property type="evidence" value="ECO:0007669"/>
    <property type="project" value="UniProtKB-KW"/>
</dbReference>
<dbReference type="PANTHER" id="PTHR37422">
    <property type="entry name" value="TEICHURONIC ACID BIOSYNTHESIS PROTEIN TUAE"/>
    <property type="match status" value="1"/>
</dbReference>
<keyword evidence="4 5" id="KW-0472">Membrane</keyword>
<feature type="transmembrane region" description="Helical" evidence="5">
    <location>
        <begin position="373"/>
        <end position="393"/>
    </location>
</feature>
<evidence type="ECO:0000313" key="7">
    <source>
        <dbReference type="EMBL" id="ROP43010.1"/>
    </source>
</evidence>
<evidence type="ECO:0000256" key="5">
    <source>
        <dbReference type="SAM" id="Phobius"/>
    </source>
</evidence>
<feature type="transmembrane region" description="Helical" evidence="5">
    <location>
        <begin position="342"/>
        <end position="361"/>
    </location>
</feature>
<evidence type="ECO:0000256" key="1">
    <source>
        <dbReference type="ARBA" id="ARBA00004141"/>
    </source>
</evidence>
<dbReference type="PANTHER" id="PTHR37422:SF13">
    <property type="entry name" value="LIPOPOLYSACCHARIDE BIOSYNTHESIS PROTEIN PA4999-RELATED"/>
    <property type="match status" value="1"/>
</dbReference>
<dbReference type="InterPro" id="IPR007016">
    <property type="entry name" value="O-antigen_ligase-rel_domated"/>
</dbReference>
<dbReference type="InterPro" id="IPR051533">
    <property type="entry name" value="WaaL-like"/>
</dbReference>
<dbReference type="Proteomes" id="UP000276232">
    <property type="component" value="Unassembled WGS sequence"/>
</dbReference>
<dbReference type="GO" id="GO:0016020">
    <property type="term" value="C:membrane"/>
    <property type="evidence" value="ECO:0007669"/>
    <property type="project" value="UniProtKB-SubCell"/>
</dbReference>
<evidence type="ECO:0000256" key="4">
    <source>
        <dbReference type="ARBA" id="ARBA00023136"/>
    </source>
</evidence>
<evidence type="ECO:0000256" key="3">
    <source>
        <dbReference type="ARBA" id="ARBA00022989"/>
    </source>
</evidence>
<keyword evidence="3 5" id="KW-1133">Transmembrane helix</keyword>
<proteinExistence type="predicted"/>
<feature type="transmembrane region" description="Helical" evidence="5">
    <location>
        <begin position="399"/>
        <end position="417"/>
    </location>
</feature>
<keyword evidence="7" id="KW-0436">Ligase</keyword>
<reference evidence="7 8" key="1">
    <citation type="journal article" date="2015" name="Stand. Genomic Sci.">
        <title>Genomic Encyclopedia of Bacterial and Archaeal Type Strains, Phase III: the genomes of soil and plant-associated and newly described type strains.</title>
        <authorList>
            <person name="Whitman W.B."/>
            <person name="Woyke T."/>
            <person name="Klenk H.P."/>
            <person name="Zhou Y."/>
            <person name="Lilburn T.G."/>
            <person name="Beck B.J."/>
            <person name="De Vos P."/>
            <person name="Vandamme P."/>
            <person name="Eisen J.A."/>
            <person name="Garrity G."/>
            <person name="Hugenholtz P."/>
            <person name="Kyrpides N.C."/>
        </authorList>
    </citation>
    <scope>NUCLEOTIDE SEQUENCE [LARGE SCALE GENOMIC DNA]</scope>
    <source>
        <strain evidence="7 8">CECT 7306</strain>
    </source>
</reference>
<dbReference type="AlphaFoldDB" id="A0A3N1HKJ7"/>
<comment type="subcellular location">
    <subcellularLocation>
        <location evidence="1">Membrane</location>
        <topology evidence="1">Multi-pass membrane protein</topology>
    </subcellularLocation>
</comment>
<keyword evidence="8" id="KW-1185">Reference proteome</keyword>
<comment type="caution">
    <text evidence="7">The sequence shown here is derived from an EMBL/GenBank/DDBJ whole genome shotgun (WGS) entry which is preliminary data.</text>
</comment>
<feature type="domain" description="O-antigen ligase-related" evidence="6">
    <location>
        <begin position="216"/>
        <end position="351"/>
    </location>
</feature>
<feature type="transmembrane region" description="Helical" evidence="5">
    <location>
        <begin position="107"/>
        <end position="128"/>
    </location>
</feature>
<feature type="transmembrane region" description="Helical" evidence="5">
    <location>
        <begin position="55"/>
        <end position="74"/>
    </location>
</feature>
<organism evidence="7 8">
    <name type="scientific">Pseudokineococcus lusitanus</name>
    <dbReference type="NCBI Taxonomy" id="763993"/>
    <lineage>
        <taxon>Bacteria</taxon>
        <taxon>Bacillati</taxon>
        <taxon>Actinomycetota</taxon>
        <taxon>Actinomycetes</taxon>
        <taxon>Kineosporiales</taxon>
        <taxon>Kineosporiaceae</taxon>
        <taxon>Pseudokineococcus</taxon>
    </lineage>
</organism>
<sequence>MSPVPGGPAARGAAPAEGWWERWWFAVCAVALVVASDYDWRTRPPGEATSGSLDLAVLLEVAVYGAVGGYLVLARARPPRAVRLPLPVVLLLCYALLLVLSVTYTPYVVYAAVRAVQMLVLVGLALALVRGGTTAHAHRFAHAFVVLVALSIAYGVVVPSPAANRLQEGRFTWLAIHPTVSGVLTGLALVVAVTYLSGGRRPRGGPRWPTGVYVLLVLVAGGGLLATQTRGAVLAGVIGSVVVVVVLQSGRTLVDTVLAAAVVGTGAVVAGSAVAADYLARGEDPAQLATLNSRTMLWAVAFDAVRDQPLWGYGLTAARGIFYDETGLGGGHNAVVNVLVELGGVGLAVWVALVVVLVLRARALPRVPAAGLGVDRALVLGVVTFLMVDGVVYEGAGSVANVAVTWLVACVAWVGTAEREAAASAPPPARRPRVGAG</sequence>
<evidence type="ECO:0000259" key="6">
    <source>
        <dbReference type="Pfam" id="PF04932"/>
    </source>
</evidence>
<feature type="transmembrane region" description="Helical" evidence="5">
    <location>
        <begin position="171"/>
        <end position="196"/>
    </location>
</feature>
<protein>
    <submittedName>
        <fullName evidence="7">O-antigen ligase</fullName>
    </submittedName>
</protein>
<accession>A0A3N1HKJ7</accession>
<dbReference type="RefSeq" id="WP_123380360.1">
    <property type="nucleotide sequence ID" value="NZ_RJKN01000005.1"/>
</dbReference>
<feature type="transmembrane region" description="Helical" evidence="5">
    <location>
        <begin position="257"/>
        <end position="276"/>
    </location>
</feature>
<dbReference type="Pfam" id="PF04932">
    <property type="entry name" value="Wzy_C"/>
    <property type="match status" value="1"/>
</dbReference>
<dbReference type="EMBL" id="RJKN01000005">
    <property type="protein sequence ID" value="ROP43010.1"/>
    <property type="molecule type" value="Genomic_DNA"/>
</dbReference>
<feature type="transmembrane region" description="Helical" evidence="5">
    <location>
        <begin position="208"/>
        <end position="226"/>
    </location>
</feature>
<feature type="transmembrane region" description="Helical" evidence="5">
    <location>
        <begin position="232"/>
        <end position="250"/>
    </location>
</feature>
<keyword evidence="2 5" id="KW-0812">Transmembrane</keyword>
<dbReference type="InParanoid" id="A0A3N1HKJ7"/>
<evidence type="ECO:0000256" key="2">
    <source>
        <dbReference type="ARBA" id="ARBA00022692"/>
    </source>
</evidence>
<feature type="transmembrane region" description="Helical" evidence="5">
    <location>
        <begin position="140"/>
        <end position="159"/>
    </location>
</feature>
<dbReference type="OrthoDB" id="3610882at2"/>
<evidence type="ECO:0000313" key="8">
    <source>
        <dbReference type="Proteomes" id="UP000276232"/>
    </source>
</evidence>
<gene>
    <name evidence="7" type="ORF">EDC03_2304</name>
</gene>
<feature type="transmembrane region" description="Helical" evidence="5">
    <location>
        <begin position="81"/>
        <end position="101"/>
    </location>
</feature>